<dbReference type="PANTHER" id="PTHR10655:SF17">
    <property type="entry name" value="LYSOPHOSPHOLIPASE-LIKE PROTEIN 1"/>
    <property type="match status" value="1"/>
</dbReference>
<evidence type="ECO:0000259" key="3">
    <source>
        <dbReference type="Pfam" id="PF02230"/>
    </source>
</evidence>
<sequence>MQQLDGLSLAPLSGGAPKQLVVLLHGYGSNGADLISLAPAWRQLLPDALFVAPNAPERCYGAPGGYQWWALHDLGRPALAAGARHAAPVLDAYLDALLAEHGLDASKMVLVGFSQGTMMALHVGPRRERAVAGILGYSGMIAGPSLDPAEVRSKPPVLLIRGDADGIVPLSAYHHAYAELERHGIPLEGHISRGLGHGVDPAGIELGAKFVKRVLGT</sequence>
<evidence type="ECO:0000256" key="2">
    <source>
        <dbReference type="ARBA" id="ARBA00022801"/>
    </source>
</evidence>
<dbReference type="PANTHER" id="PTHR10655">
    <property type="entry name" value="LYSOPHOSPHOLIPASE-RELATED"/>
    <property type="match status" value="1"/>
</dbReference>
<dbReference type="RefSeq" id="WP_135986432.1">
    <property type="nucleotide sequence ID" value="NZ_JAASQM010000005.1"/>
</dbReference>
<reference evidence="4 5" key="1">
    <citation type="submission" date="2019-04" db="EMBL/GenBank/DDBJ databases">
        <title>Sphingomonas psychrotolerans sp. nov., isolated from soil in the Tianshan Mountains, Xinjiang, China.</title>
        <authorList>
            <person name="Luo Y."/>
            <person name="Sheng H."/>
        </authorList>
    </citation>
    <scope>NUCLEOTIDE SEQUENCE [LARGE SCALE GENOMIC DNA]</scope>
    <source>
        <strain evidence="4 5">KIS18-15</strain>
    </source>
</reference>
<dbReference type="Gene3D" id="3.40.50.1820">
    <property type="entry name" value="alpha/beta hydrolase"/>
    <property type="match status" value="1"/>
</dbReference>
<dbReference type="EMBL" id="SRXU01000006">
    <property type="protein sequence ID" value="TGX40816.1"/>
    <property type="molecule type" value="Genomic_DNA"/>
</dbReference>
<organism evidence="4 5">
    <name type="scientific">Sphingomonas naasensis</name>
    <dbReference type="NCBI Taxonomy" id="1344951"/>
    <lineage>
        <taxon>Bacteria</taxon>
        <taxon>Pseudomonadati</taxon>
        <taxon>Pseudomonadota</taxon>
        <taxon>Alphaproteobacteria</taxon>
        <taxon>Sphingomonadales</taxon>
        <taxon>Sphingomonadaceae</taxon>
        <taxon>Sphingomonas</taxon>
    </lineage>
</organism>
<dbReference type="InterPro" id="IPR003140">
    <property type="entry name" value="PLipase/COase/thioEstase"/>
</dbReference>
<protein>
    <submittedName>
        <fullName evidence="4">Phospholipase</fullName>
    </submittedName>
</protein>
<name>A0A4S1WIR9_9SPHN</name>
<dbReference type="InterPro" id="IPR050565">
    <property type="entry name" value="LYPA1-2/EST-like"/>
</dbReference>
<dbReference type="GO" id="GO:0016787">
    <property type="term" value="F:hydrolase activity"/>
    <property type="evidence" value="ECO:0007669"/>
    <property type="project" value="UniProtKB-KW"/>
</dbReference>
<evidence type="ECO:0000313" key="4">
    <source>
        <dbReference type="EMBL" id="TGX40816.1"/>
    </source>
</evidence>
<dbReference type="Pfam" id="PF02230">
    <property type="entry name" value="Abhydrolase_2"/>
    <property type="match status" value="1"/>
</dbReference>
<comment type="caution">
    <text evidence="4">The sequence shown here is derived from an EMBL/GenBank/DDBJ whole genome shotgun (WGS) entry which is preliminary data.</text>
</comment>
<dbReference type="SUPFAM" id="SSF53474">
    <property type="entry name" value="alpha/beta-Hydrolases"/>
    <property type="match status" value="1"/>
</dbReference>
<accession>A0A4S1WIR9</accession>
<keyword evidence="2" id="KW-0378">Hydrolase</keyword>
<feature type="domain" description="Phospholipase/carboxylesterase/thioesterase" evidence="3">
    <location>
        <begin position="16"/>
        <end position="212"/>
    </location>
</feature>
<dbReference type="OrthoDB" id="9801763at2"/>
<evidence type="ECO:0000313" key="5">
    <source>
        <dbReference type="Proteomes" id="UP000309848"/>
    </source>
</evidence>
<comment type="similarity">
    <text evidence="1">Belongs to the AB hydrolase superfamily. AB hydrolase 2 family.</text>
</comment>
<dbReference type="InterPro" id="IPR029058">
    <property type="entry name" value="AB_hydrolase_fold"/>
</dbReference>
<keyword evidence="5" id="KW-1185">Reference proteome</keyword>
<dbReference type="Proteomes" id="UP000309848">
    <property type="component" value="Unassembled WGS sequence"/>
</dbReference>
<proteinExistence type="inferred from homology"/>
<gene>
    <name evidence="4" type="ORF">E5A74_15155</name>
</gene>
<evidence type="ECO:0000256" key="1">
    <source>
        <dbReference type="ARBA" id="ARBA00006499"/>
    </source>
</evidence>
<dbReference type="AlphaFoldDB" id="A0A4S1WIR9"/>